<gene>
    <name evidence="3" type="ORF">S01H1_39591</name>
</gene>
<evidence type="ECO:0000259" key="2">
    <source>
        <dbReference type="Pfam" id="PF00112"/>
    </source>
</evidence>
<dbReference type="GO" id="GO:0008234">
    <property type="term" value="F:cysteine-type peptidase activity"/>
    <property type="evidence" value="ECO:0007669"/>
    <property type="project" value="InterPro"/>
</dbReference>
<dbReference type="GO" id="GO:0006508">
    <property type="term" value="P:proteolysis"/>
    <property type="evidence" value="ECO:0007669"/>
    <property type="project" value="InterPro"/>
</dbReference>
<sequence length="267" mass="29260">MVKLDRSRDIPNDVNEIKNALLTGPVSTTFVVRGGFSWNCHQGPMGTPNHAVVIVGWDDNLCGGGGWIVKNSWGPGWGDQGYFYIPYGSCSIGSNTQQPIYTSRLPELTYEPETVIFYVPSGGEASRILRLGNLGTGDLYYRIRLLKPSFQDEFGYYWFDSDNPLGPEYSWIDLNGIGEIVDFGGNPDDGNSGPMDLGFEFDFYGNSFNSISICSNGWASFSDGTSTSSYNRPIPFGGAPNDLLAPFWTDLDPGAGGDVYYYTNNAD</sequence>
<feature type="domain" description="Peptidase C1A papain C-terminal" evidence="2">
    <location>
        <begin position="3"/>
        <end position="97"/>
    </location>
</feature>
<feature type="non-terminal residue" evidence="3">
    <location>
        <position position="267"/>
    </location>
</feature>
<dbReference type="EMBL" id="BARS01025004">
    <property type="protein sequence ID" value="GAG00138.1"/>
    <property type="molecule type" value="Genomic_DNA"/>
</dbReference>
<evidence type="ECO:0000313" key="3">
    <source>
        <dbReference type="EMBL" id="GAG00138.1"/>
    </source>
</evidence>
<name>X0UID0_9ZZZZ</name>
<dbReference type="InterPro" id="IPR038765">
    <property type="entry name" value="Papain-like_cys_pep_sf"/>
</dbReference>
<dbReference type="SUPFAM" id="SSF54001">
    <property type="entry name" value="Cysteine proteinases"/>
    <property type="match status" value="1"/>
</dbReference>
<protein>
    <recommendedName>
        <fullName evidence="2">Peptidase C1A papain C-terminal domain-containing protein</fullName>
    </recommendedName>
</protein>
<evidence type="ECO:0000256" key="1">
    <source>
        <dbReference type="ARBA" id="ARBA00008455"/>
    </source>
</evidence>
<dbReference type="InterPro" id="IPR000668">
    <property type="entry name" value="Peptidase_C1A_C"/>
</dbReference>
<dbReference type="AlphaFoldDB" id="X0UID0"/>
<dbReference type="Gene3D" id="3.90.70.10">
    <property type="entry name" value="Cysteine proteinases"/>
    <property type="match status" value="1"/>
</dbReference>
<accession>X0UID0</accession>
<reference evidence="3" key="1">
    <citation type="journal article" date="2014" name="Front. Microbiol.">
        <title>High frequency of phylogenetically diverse reductive dehalogenase-homologous genes in deep subseafloor sedimentary metagenomes.</title>
        <authorList>
            <person name="Kawai M."/>
            <person name="Futagami T."/>
            <person name="Toyoda A."/>
            <person name="Takaki Y."/>
            <person name="Nishi S."/>
            <person name="Hori S."/>
            <person name="Arai W."/>
            <person name="Tsubouchi T."/>
            <person name="Morono Y."/>
            <person name="Uchiyama I."/>
            <person name="Ito T."/>
            <person name="Fujiyama A."/>
            <person name="Inagaki F."/>
            <person name="Takami H."/>
        </authorList>
    </citation>
    <scope>NUCLEOTIDE SEQUENCE</scope>
    <source>
        <strain evidence="3">Expedition CK06-06</strain>
    </source>
</reference>
<dbReference type="Pfam" id="PF00112">
    <property type="entry name" value="Peptidase_C1"/>
    <property type="match status" value="1"/>
</dbReference>
<comment type="similarity">
    <text evidence="1">Belongs to the peptidase C1 family.</text>
</comment>
<organism evidence="3">
    <name type="scientific">marine sediment metagenome</name>
    <dbReference type="NCBI Taxonomy" id="412755"/>
    <lineage>
        <taxon>unclassified sequences</taxon>
        <taxon>metagenomes</taxon>
        <taxon>ecological metagenomes</taxon>
    </lineage>
</organism>
<dbReference type="PANTHER" id="PTHR12411">
    <property type="entry name" value="CYSTEINE PROTEASE FAMILY C1-RELATED"/>
    <property type="match status" value="1"/>
</dbReference>
<proteinExistence type="inferred from homology"/>
<dbReference type="InterPro" id="IPR013128">
    <property type="entry name" value="Peptidase_C1A"/>
</dbReference>
<dbReference type="CDD" id="cd02619">
    <property type="entry name" value="Peptidase_C1"/>
    <property type="match status" value="1"/>
</dbReference>
<comment type="caution">
    <text evidence="3">The sequence shown here is derived from an EMBL/GenBank/DDBJ whole genome shotgun (WGS) entry which is preliminary data.</text>
</comment>